<feature type="region of interest" description="Disordered" evidence="1">
    <location>
        <begin position="36"/>
        <end position="87"/>
    </location>
</feature>
<reference evidence="3 4" key="1">
    <citation type="submission" date="2016-03" db="EMBL/GenBank/DDBJ databases">
        <authorList>
            <person name="Ploux O."/>
        </authorList>
    </citation>
    <scope>NUCLEOTIDE SEQUENCE [LARGE SCALE GENOMIC DNA]</scope>
    <source>
        <strain evidence="3 4">UAMH 11012</strain>
    </source>
</reference>
<evidence type="ECO:0000313" key="3">
    <source>
        <dbReference type="EMBL" id="CZR67918.1"/>
    </source>
</evidence>
<evidence type="ECO:0000256" key="2">
    <source>
        <dbReference type="SAM" id="SignalP"/>
    </source>
</evidence>
<gene>
    <name evidence="3" type="ORF">PAC_17817</name>
</gene>
<sequence length="87" mass="9348">MKVTKAFLVTFGLLLASASALPMKAEDASALERRYTLSSPAATTDSDEPPTDAEFYGPKKERRFTLSSPAATTDSDEPPTDAEFYGP</sequence>
<feature type="signal peptide" evidence="2">
    <location>
        <begin position="1"/>
        <end position="20"/>
    </location>
</feature>
<name>A0A1L7XSH6_9HELO</name>
<accession>A0A1L7XSH6</accession>
<dbReference type="Proteomes" id="UP000184330">
    <property type="component" value="Unassembled WGS sequence"/>
</dbReference>
<feature type="chain" id="PRO_5013222289" evidence="2">
    <location>
        <begin position="21"/>
        <end position="87"/>
    </location>
</feature>
<organism evidence="3 4">
    <name type="scientific">Phialocephala subalpina</name>
    <dbReference type="NCBI Taxonomy" id="576137"/>
    <lineage>
        <taxon>Eukaryota</taxon>
        <taxon>Fungi</taxon>
        <taxon>Dikarya</taxon>
        <taxon>Ascomycota</taxon>
        <taxon>Pezizomycotina</taxon>
        <taxon>Leotiomycetes</taxon>
        <taxon>Helotiales</taxon>
        <taxon>Mollisiaceae</taxon>
        <taxon>Phialocephala</taxon>
        <taxon>Phialocephala fortinii species complex</taxon>
    </lineage>
</organism>
<keyword evidence="4" id="KW-1185">Reference proteome</keyword>
<dbReference type="AlphaFoldDB" id="A0A1L7XSH6"/>
<keyword evidence="2" id="KW-0732">Signal</keyword>
<dbReference type="EMBL" id="FJOG01000048">
    <property type="protein sequence ID" value="CZR67918.1"/>
    <property type="molecule type" value="Genomic_DNA"/>
</dbReference>
<protein>
    <submittedName>
        <fullName evidence="3">Uncharacterized protein</fullName>
    </submittedName>
</protein>
<proteinExistence type="predicted"/>
<evidence type="ECO:0000313" key="4">
    <source>
        <dbReference type="Proteomes" id="UP000184330"/>
    </source>
</evidence>
<evidence type="ECO:0000256" key="1">
    <source>
        <dbReference type="SAM" id="MobiDB-lite"/>
    </source>
</evidence>